<organism evidence="6 7">
    <name type="scientific">Sphaerochaeta globosa (strain ATCC BAA-1886 / DSM 22777 / Buddy)</name>
    <name type="common">Spirochaeta sp. (strain Buddy)</name>
    <dbReference type="NCBI Taxonomy" id="158189"/>
    <lineage>
        <taxon>Bacteria</taxon>
        <taxon>Pseudomonadati</taxon>
        <taxon>Spirochaetota</taxon>
        <taxon>Spirochaetia</taxon>
        <taxon>Spirochaetales</taxon>
        <taxon>Sphaerochaetaceae</taxon>
        <taxon>Sphaerochaeta</taxon>
    </lineage>
</organism>
<dbReference type="EMBL" id="CP002541">
    <property type="protein sequence ID" value="ADY14052.1"/>
    <property type="molecule type" value="Genomic_DNA"/>
</dbReference>
<feature type="transmembrane region" description="Helical" evidence="5">
    <location>
        <begin position="98"/>
        <end position="118"/>
    </location>
</feature>
<dbReference type="AlphaFoldDB" id="F0RTX4"/>
<dbReference type="InterPro" id="IPR038770">
    <property type="entry name" value="Na+/solute_symporter_sf"/>
</dbReference>
<evidence type="ECO:0000313" key="7">
    <source>
        <dbReference type="Proteomes" id="UP000008466"/>
    </source>
</evidence>
<dbReference type="InterPro" id="IPR002657">
    <property type="entry name" value="BilAc:Na_symport/Acr3"/>
</dbReference>
<name>F0RTX4_SPHGB</name>
<evidence type="ECO:0000313" key="6">
    <source>
        <dbReference type="EMBL" id="ADY14052.1"/>
    </source>
</evidence>
<feature type="transmembrane region" description="Helical" evidence="5">
    <location>
        <begin position="68"/>
        <end position="92"/>
    </location>
</feature>
<dbReference type="InterPro" id="IPR004710">
    <property type="entry name" value="Bilac:Na_transpt"/>
</dbReference>
<accession>F0RTX4</accession>
<comment type="subcellular location">
    <subcellularLocation>
        <location evidence="1">Membrane</location>
        <topology evidence="1">Multi-pass membrane protein</topology>
    </subcellularLocation>
</comment>
<feature type="transmembrane region" description="Helical" evidence="5">
    <location>
        <begin position="159"/>
        <end position="180"/>
    </location>
</feature>
<dbReference type="OrthoDB" id="1551454at2"/>
<dbReference type="STRING" id="158189.SpiBuddy_2233"/>
<evidence type="ECO:0000256" key="3">
    <source>
        <dbReference type="ARBA" id="ARBA00022989"/>
    </source>
</evidence>
<keyword evidence="7" id="KW-1185">Reference proteome</keyword>
<feature type="transmembrane region" description="Helical" evidence="5">
    <location>
        <begin position="228"/>
        <end position="250"/>
    </location>
</feature>
<dbReference type="HOGENOM" id="CLU_071795_0_0_12"/>
<dbReference type="GO" id="GO:0016020">
    <property type="term" value="C:membrane"/>
    <property type="evidence" value="ECO:0007669"/>
    <property type="project" value="UniProtKB-SubCell"/>
</dbReference>
<dbReference type="Gene3D" id="1.20.1530.20">
    <property type="match status" value="1"/>
</dbReference>
<keyword evidence="2 5" id="KW-0812">Transmembrane</keyword>
<dbReference type="RefSeq" id="WP_013607901.1">
    <property type="nucleotide sequence ID" value="NC_015152.1"/>
</dbReference>
<feature type="transmembrane region" description="Helical" evidence="5">
    <location>
        <begin position="12"/>
        <end position="32"/>
    </location>
</feature>
<keyword evidence="4 5" id="KW-0472">Membrane</keyword>
<proteinExistence type="predicted"/>
<feature type="transmembrane region" description="Helical" evidence="5">
    <location>
        <begin position="201"/>
        <end position="222"/>
    </location>
</feature>
<protein>
    <submittedName>
        <fullName evidence="6">Bile acid:sodium symporter</fullName>
    </submittedName>
</protein>
<dbReference type="Pfam" id="PF01758">
    <property type="entry name" value="SBF"/>
    <property type="match status" value="1"/>
</dbReference>
<gene>
    <name evidence="6" type="ordered locus">SpiBuddy_2233</name>
</gene>
<evidence type="ECO:0000256" key="1">
    <source>
        <dbReference type="ARBA" id="ARBA00004141"/>
    </source>
</evidence>
<evidence type="ECO:0000256" key="5">
    <source>
        <dbReference type="SAM" id="Phobius"/>
    </source>
</evidence>
<dbReference type="eggNOG" id="COG0385">
    <property type="taxonomic scope" value="Bacteria"/>
</dbReference>
<feature type="transmembrane region" description="Helical" evidence="5">
    <location>
        <begin position="38"/>
        <end position="56"/>
    </location>
</feature>
<evidence type="ECO:0000256" key="4">
    <source>
        <dbReference type="ARBA" id="ARBA00023136"/>
    </source>
</evidence>
<dbReference type="Proteomes" id="UP000008466">
    <property type="component" value="Chromosome"/>
</dbReference>
<keyword evidence="3 5" id="KW-1133">Transmembrane helix</keyword>
<feature type="transmembrane region" description="Helical" evidence="5">
    <location>
        <begin position="125"/>
        <end position="147"/>
    </location>
</feature>
<sequence>MNLATFNAKSDKAVPFITPLGVVVGLALGSRISGYSEWGTFFFACITLIGALQISFSQVLKALSRVRSIALVLFCAHVAIPLVVKLLALLAFPTSPSYITGFILLSSIPIAVTSFLWTTIHKGDAALALCLILLDTLLSPLLTPLTIRLLANSSVVLDFQGMMVSLVFMIVLPSILGMLIKHAAPDACNKARAYLNPVTKLCMMLVIIIHVASLSGTLSFSAVYIPLILMNLVVITLGFLLIYCLARFVVHEERSFVVSMTFTGGMRNISAALVLATSYFDPMTALPVVIGILLQQTFVGILGSRLFAKDAW</sequence>
<reference evidence="7" key="1">
    <citation type="submission" date="2011-02" db="EMBL/GenBank/DDBJ databases">
        <title>Complete sequence of Spirochaeta sp. Buddy.</title>
        <authorList>
            <person name="Lucas S."/>
            <person name="Copeland A."/>
            <person name="Lapidus A."/>
            <person name="Cheng J.-F."/>
            <person name="Goodwin L."/>
            <person name="Pitluck S."/>
            <person name="Zeytun A."/>
            <person name="Detter J.C."/>
            <person name="Han C."/>
            <person name="Tapia R."/>
            <person name="Land M."/>
            <person name="Hauser L."/>
            <person name="Kyrpides N."/>
            <person name="Ivanova N."/>
            <person name="Mikhailova N."/>
            <person name="Pagani I."/>
            <person name="Ritalahti K.M."/>
            <person name="Loeffler F.E."/>
            <person name="Woyke T."/>
        </authorList>
    </citation>
    <scope>NUCLEOTIDE SEQUENCE [LARGE SCALE GENOMIC DNA]</scope>
    <source>
        <strain evidence="7">ATCC BAA-1886 / DSM 22777 / Buddy</strain>
    </source>
</reference>
<evidence type="ECO:0000256" key="2">
    <source>
        <dbReference type="ARBA" id="ARBA00022692"/>
    </source>
</evidence>
<dbReference type="KEGG" id="sbu:SpiBuddy_2233"/>
<dbReference type="PANTHER" id="PTHR10361">
    <property type="entry name" value="SODIUM-BILE ACID COTRANSPORTER"/>
    <property type="match status" value="1"/>
</dbReference>
<dbReference type="PANTHER" id="PTHR10361:SF28">
    <property type="entry name" value="P3 PROTEIN-RELATED"/>
    <property type="match status" value="1"/>
</dbReference>